<dbReference type="InterPro" id="IPR036282">
    <property type="entry name" value="Glutathione-S-Trfase_C_sf"/>
</dbReference>
<dbReference type="Gene3D" id="3.40.30.10">
    <property type="entry name" value="Glutaredoxin"/>
    <property type="match status" value="1"/>
</dbReference>
<reference evidence="3 4" key="1">
    <citation type="submission" date="2022-10" db="EMBL/GenBank/DDBJ databases">
        <title>Roseococcus glaciei nov., sp. nov., isolated from glacier.</title>
        <authorList>
            <person name="Liu Q."/>
            <person name="Xin Y.-H."/>
        </authorList>
    </citation>
    <scope>NUCLEOTIDE SEQUENCE [LARGE SCALE GENOMIC DNA]</scope>
    <source>
        <strain evidence="3 4">MDT2-1-1</strain>
    </source>
</reference>
<dbReference type="EMBL" id="JAPFQI010000018">
    <property type="protein sequence ID" value="MCW8087609.1"/>
    <property type="molecule type" value="Genomic_DNA"/>
</dbReference>
<sequence>MTNVEANVRGGLRSTTPSAKPSSAKARQLYELCGTDPARVLSPHCWRVRMALAHKGLEFESIPLRLTEPERLAFTDHTRAPVLVDGERVVAGSWDIALYLDEAYPQTPLLFQNAPEAYRAVVSWNDSILQAGLERLIVSDIPHLLDGADRIYFIERHEEKFGQPLHEVTAAREERLPKFRISLEPLRIALESSPFLGGANPDYADYIVFGSFMWARSVSLLRILEAEDRIFAWREEMLNLHGSMARNAPCFSMCRNQSLAGGDNKDGGRRTRSFFQFFRR</sequence>
<accession>A0ABT3P1H6</accession>
<dbReference type="InterPro" id="IPR054416">
    <property type="entry name" value="GST_UstS-like_C"/>
</dbReference>
<organism evidence="3 4">
    <name type="scientific">Sabulicella glaciei</name>
    <dbReference type="NCBI Taxonomy" id="2984948"/>
    <lineage>
        <taxon>Bacteria</taxon>
        <taxon>Pseudomonadati</taxon>
        <taxon>Pseudomonadota</taxon>
        <taxon>Alphaproteobacteria</taxon>
        <taxon>Acetobacterales</taxon>
        <taxon>Acetobacteraceae</taxon>
        <taxon>Sabulicella</taxon>
    </lineage>
</organism>
<dbReference type="InterPro" id="IPR036249">
    <property type="entry name" value="Thioredoxin-like_sf"/>
</dbReference>
<comment type="caution">
    <text evidence="3">The sequence shown here is derived from an EMBL/GenBank/DDBJ whole genome shotgun (WGS) entry which is preliminary data.</text>
</comment>
<dbReference type="SUPFAM" id="SSF47616">
    <property type="entry name" value="GST C-terminal domain-like"/>
    <property type="match status" value="1"/>
</dbReference>
<dbReference type="PANTHER" id="PTHR42673">
    <property type="entry name" value="MALEYLACETOACETATE ISOMERASE"/>
    <property type="match status" value="1"/>
</dbReference>
<dbReference type="Gene3D" id="1.20.1050.10">
    <property type="match status" value="1"/>
</dbReference>
<evidence type="ECO:0000259" key="2">
    <source>
        <dbReference type="PROSITE" id="PS50404"/>
    </source>
</evidence>
<dbReference type="SUPFAM" id="SSF52833">
    <property type="entry name" value="Thioredoxin-like"/>
    <property type="match status" value="1"/>
</dbReference>
<feature type="region of interest" description="Disordered" evidence="1">
    <location>
        <begin position="1"/>
        <end position="23"/>
    </location>
</feature>
<protein>
    <submittedName>
        <fullName evidence="3">Glutathione S-transferase N-terminal domain-containing protein</fullName>
    </submittedName>
</protein>
<dbReference type="Proteomes" id="UP001526430">
    <property type="component" value="Unassembled WGS sequence"/>
</dbReference>
<gene>
    <name evidence="3" type="ORF">OF850_18445</name>
</gene>
<dbReference type="PANTHER" id="PTHR42673:SF4">
    <property type="entry name" value="MALEYLACETOACETATE ISOMERASE"/>
    <property type="match status" value="1"/>
</dbReference>
<dbReference type="InterPro" id="IPR004045">
    <property type="entry name" value="Glutathione_S-Trfase_N"/>
</dbReference>
<dbReference type="PROSITE" id="PS50404">
    <property type="entry name" value="GST_NTER"/>
    <property type="match status" value="1"/>
</dbReference>
<evidence type="ECO:0000256" key="1">
    <source>
        <dbReference type="SAM" id="MobiDB-lite"/>
    </source>
</evidence>
<keyword evidence="4" id="KW-1185">Reference proteome</keyword>
<name>A0ABT3P1H6_9PROT</name>
<dbReference type="Pfam" id="PF22041">
    <property type="entry name" value="GST_C_7"/>
    <property type="match status" value="1"/>
</dbReference>
<dbReference type="Pfam" id="PF13417">
    <property type="entry name" value="GST_N_3"/>
    <property type="match status" value="1"/>
</dbReference>
<evidence type="ECO:0000313" key="3">
    <source>
        <dbReference type="EMBL" id="MCW8087609.1"/>
    </source>
</evidence>
<evidence type="ECO:0000313" key="4">
    <source>
        <dbReference type="Proteomes" id="UP001526430"/>
    </source>
</evidence>
<dbReference type="RefSeq" id="WP_301591815.1">
    <property type="nucleotide sequence ID" value="NZ_JAPFQI010000018.1"/>
</dbReference>
<proteinExistence type="predicted"/>
<feature type="domain" description="GST N-terminal" evidence="2">
    <location>
        <begin position="32"/>
        <end position="108"/>
    </location>
</feature>